<evidence type="ECO:0000313" key="9">
    <source>
        <dbReference type="Proteomes" id="UP000192940"/>
    </source>
</evidence>
<evidence type="ECO:0000256" key="3">
    <source>
        <dbReference type="ARBA" id="ARBA00023082"/>
    </source>
</evidence>
<keyword evidence="5" id="KW-0804">Transcription</keyword>
<dbReference type="SUPFAM" id="SSF88659">
    <property type="entry name" value="Sigma3 and sigma4 domains of RNA polymerase sigma factors"/>
    <property type="match status" value="1"/>
</dbReference>
<feature type="domain" description="RNA polymerase sigma-70 region 2" evidence="6">
    <location>
        <begin position="9"/>
        <end position="76"/>
    </location>
</feature>
<dbReference type="PANTHER" id="PTHR43133:SF52">
    <property type="entry name" value="ECF RNA POLYMERASE SIGMA FACTOR SIGL"/>
    <property type="match status" value="1"/>
</dbReference>
<dbReference type="InterPro" id="IPR007627">
    <property type="entry name" value="RNA_pol_sigma70_r2"/>
</dbReference>
<dbReference type="NCBIfam" id="TIGR02950">
    <property type="entry name" value="SigM_subfam"/>
    <property type="match status" value="1"/>
</dbReference>
<dbReference type="Gene3D" id="1.10.1740.10">
    <property type="match status" value="1"/>
</dbReference>
<dbReference type="InterPro" id="IPR039425">
    <property type="entry name" value="RNA_pol_sigma-70-like"/>
</dbReference>
<dbReference type="EMBL" id="LT840184">
    <property type="protein sequence ID" value="SMF64674.1"/>
    <property type="molecule type" value="Genomic_DNA"/>
</dbReference>
<feature type="domain" description="RNA polymerase sigma factor 70 region 4 type 2" evidence="7">
    <location>
        <begin position="105"/>
        <end position="156"/>
    </location>
</feature>
<reference evidence="8 9" key="1">
    <citation type="submission" date="2017-04" db="EMBL/GenBank/DDBJ databases">
        <authorList>
            <person name="Afonso C.L."/>
            <person name="Miller P.J."/>
            <person name="Scott M.A."/>
            <person name="Spackman E."/>
            <person name="Goraichik I."/>
            <person name="Dimitrov K.M."/>
            <person name="Suarez D.L."/>
            <person name="Swayne D.E."/>
        </authorList>
    </citation>
    <scope>NUCLEOTIDE SEQUENCE [LARGE SCALE GENOMIC DNA]</scope>
    <source>
        <strain evidence="8 9">N3/975</strain>
    </source>
</reference>
<evidence type="ECO:0000259" key="7">
    <source>
        <dbReference type="Pfam" id="PF08281"/>
    </source>
</evidence>
<gene>
    <name evidence="8" type="ORF">SAMN05661091_0097</name>
</gene>
<dbReference type="InterPro" id="IPR013324">
    <property type="entry name" value="RNA_pol_sigma_r3/r4-like"/>
</dbReference>
<proteinExistence type="inferred from homology"/>
<dbReference type="NCBIfam" id="TIGR02937">
    <property type="entry name" value="sigma70-ECF"/>
    <property type="match status" value="1"/>
</dbReference>
<evidence type="ECO:0000313" key="8">
    <source>
        <dbReference type="EMBL" id="SMF64674.1"/>
    </source>
</evidence>
<dbReference type="Gene3D" id="1.10.10.10">
    <property type="entry name" value="Winged helix-like DNA-binding domain superfamily/Winged helix DNA-binding domain"/>
    <property type="match status" value="1"/>
</dbReference>
<evidence type="ECO:0000256" key="1">
    <source>
        <dbReference type="ARBA" id="ARBA00010641"/>
    </source>
</evidence>
<protein>
    <submittedName>
        <fullName evidence="8">RNA polymerase sigma-70 factor, ECF subfamily</fullName>
    </submittedName>
</protein>
<dbReference type="AlphaFoldDB" id="A0A1X7G620"/>
<comment type="similarity">
    <text evidence="1">Belongs to the sigma-70 factor family. ECF subfamily.</text>
</comment>
<evidence type="ECO:0000256" key="5">
    <source>
        <dbReference type="ARBA" id="ARBA00023163"/>
    </source>
</evidence>
<sequence>MKRDDLDRIYQKYMKDVYRYLYSLCRDHHMTEDILQETFYRAYLHLENCKDDQVKPWLFRVAYHAFIDAKRKNKRTIIQDIGFFNTLSQPSTLEKQVMEQERWDELKLAIDELPEQQKQAILLYEFHQMSYQEASDLMKVGLSHFKILLFRARQKLRQQKGKGGSE</sequence>
<evidence type="ECO:0000256" key="4">
    <source>
        <dbReference type="ARBA" id="ARBA00023125"/>
    </source>
</evidence>
<keyword evidence="2" id="KW-0805">Transcription regulation</keyword>
<dbReference type="InterPro" id="IPR013249">
    <property type="entry name" value="RNA_pol_sigma70_r4_t2"/>
</dbReference>
<evidence type="ECO:0000256" key="2">
    <source>
        <dbReference type="ARBA" id="ARBA00023015"/>
    </source>
</evidence>
<dbReference type="RefSeq" id="WP_208917181.1">
    <property type="nucleotide sequence ID" value="NZ_LT840184.1"/>
</dbReference>
<dbReference type="CDD" id="cd06171">
    <property type="entry name" value="Sigma70_r4"/>
    <property type="match status" value="1"/>
</dbReference>
<organism evidence="8 9">
    <name type="scientific">Paenibacillus uliginis N3/975</name>
    <dbReference type="NCBI Taxonomy" id="1313296"/>
    <lineage>
        <taxon>Bacteria</taxon>
        <taxon>Bacillati</taxon>
        <taxon>Bacillota</taxon>
        <taxon>Bacilli</taxon>
        <taxon>Bacillales</taxon>
        <taxon>Paenibacillaceae</taxon>
        <taxon>Paenibacillus</taxon>
    </lineage>
</organism>
<accession>A0A1X7G620</accession>
<dbReference type="GO" id="GO:0003677">
    <property type="term" value="F:DNA binding"/>
    <property type="evidence" value="ECO:0007669"/>
    <property type="project" value="UniProtKB-KW"/>
</dbReference>
<dbReference type="Pfam" id="PF04542">
    <property type="entry name" value="Sigma70_r2"/>
    <property type="match status" value="1"/>
</dbReference>
<keyword evidence="4" id="KW-0238">DNA-binding</keyword>
<dbReference type="GO" id="GO:0016987">
    <property type="term" value="F:sigma factor activity"/>
    <property type="evidence" value="ECO:0007669"/>
    <property type="project" value="UniProtKB-KW"/>
</dbReference>
<dbReference type="SUPFAM" id="SSF88946">
    <property type="entry name" value="Sigma2 domain of RNA polymerase sigma factors"/>
    <property type="match status" value="1"/>
</dbReference>
<dbReference type="PANTHER" id="PTHR43133">
    <property type="entry name" value="RNA POLYMERASE ECF-TYPE SIGMA FACTO"/>
    <property type="match status" value="1"/>
</dbReference>
<keyword evidence="3" id="KW-0731">Sigma factor</keyword>
<dbReference type="Pfam" id="PF08281">
    <property type="entry name" value="Sigma70_r4_2"/>
    <property type="match status" value="1"/>
</dbReference>
<dbReference type="Proteomes" id="UP000192940">
    <property type="component" value="Chromosome I"/>
</dbReference>
<dbReference type="InterPro" id="IPR036388">
    <property type="entry name" value="WH-like_DNA-bd_sf"/>
</dbReference>
<evidence type="ECO:0000259" key="6">
    <source>
        <dbReference type="Pfam" id="PF04542"/>
    </source>
</evidence>
<dbReference type="GO" id="GO:0006352">
    <property type="term" value="P:DNA-templated transcription initiation"/>
    <property type="evidence" value="ECO:0007669"/>
    <property type="project" value="InterPro"/>
</dbReference>
<dbReference type="InterPro" id="IPR014284">
    <property type="entry name" value="RNA_pol_sigma-70_dom"/>
</dbReference>
<keyword evidence="9" id="KW-1185">Reference proteome</keyword>
<dbReference type="InterPro" id="IPR014296">
    <property type="entry name" value="RNA_pol_sigma-M_bacilli"/>
</dbReference>
<dbReference type="InterPro" id="IPR013325">
    <property type="entry name" value="RNA_pol_sigma_r2"/>
</dbReference>
<name>A0A1X7G620_9BACL</name>
<dbReference type="STRING" id="1313296.SAMN05661091_0097"/>